<dbReference type="InterPro" id="IPR000709">
    <property type="entry name" value="Leu_Ile_Val-bd"/>
</dbReference>
<sequence length="369" mass="41740">MSNIYLRNYLSVVLLLLFFTGHFAYAKNKPVIKLGMSTALTGPAKQIGEQLYQGSNVYFNKLNESGGINGAQVQLIVADDGYEPRRAVRNTRHFIYKDQVDALFGAMGTPTSFAVSALLEKLQTPYLMPYSGAEFLHYQPKMNVFNLRASYEDEADEQIKYLVEEKNHSQIGLLIQADEFGFVVESGLRKSLAKFNLKPVKVARFQRNSHDIANALKTLKASGVTAISLVGTYKPLSEFINNAYEQQFTPEYTSVSFASSSDLFARLKYPSEVMVTEVVPNPHKCSAYWCREFLQDMALANINKPNRIHFEGYLNAMVFTAAAQHCPQPLQHNCLMQRLNIIFSEDKQINALFINKTDKNKHIVYRSVL</sequence>
<dbReference type="PANTHER" id="PTHR47235:SF1">
    <property type="entry name" value="BLR6548 PROTEIN"/>
    <property type="match status" value="1"/>
</dbReference>
<dbReference type="CDD" id="cd19978">
    <property type="entry name" value="PBP1_ABC_ligand_binding-like"/>
    <property type="match status" value="1"/>
</dbReference>
<comment type="similarity">
    <text evidence="1">Belongs to the leucine-binding protein family.</text>
</comment>
<dbReference type="GO" id="GO:0006865">
    <property type="term" value="P:amino acid transport"/>
    <property type="evidence" value="ECO:0007669"/>
    <property type="project" value="UniProtKB-KW"/>
</dbReference>
<dbReference type="Pfam" id="PF13458">
    <property type="entry name" value="Peripla_BP_6"/>
    <property type="match status" value="1"/>
</dbReference>
<evidence type="ECO:0000256" key="1">
    <source>
        <dbReference type="ARBA" id="ARBA00010062"/>
    </source>
</evidence>
<keyword evidence="4" id="KW-0029">Amino-acid transport</keyword>
<evidence type="ECO:0000256" key="2">
    <source>
        <dbReference type="ARBA" id="ARBA00022448"/>
    </source>
</evidence>
<dbReference type="RefSeq" id="WP_304179581.1">
    <property type="nucleotide sequence ID" value="NZ_DRGM01000040.1"/>
</dbReference>
<keyword evidence="2" id="KW-0813">Transport</keyword>
<dbReference type="InterPro" id="IPR028082">
    <property type="entry name" value="Peripla_BP_I"/>
</dbReference>
<gene>
    <name evidence="6" type="ORF">ENH88_03575</name>
</gene>
<evidence type="ECO:0000256" key="3">
    <source>
        <dbReference type="ARBA" id="ARBA00022729"/>
    </source>
</evidence>
<dbReference type="Gene3D" id="3.40.50.2300">
    <property type="match status" value="2"/>
</dbReference>
<keyword evidence="3" id="KW-0732">Signal</keyword>
<dbReference type="PRINTS" id="PR00337">
    <property type="entry name" value="LEUILEVALBP"/>
</dbReference>
<evidence type="ECO:0000313" key="6">
    <source>
        <dbReference type="EMBL" id="HEA15530.1"/>
    </source>
</evidence>
<organism evidence="6">
    <name type="scientific">Pseudoalteromonas prydzensis</name>
    <dbReference type="NCBI Taxonomy" id="182141"/>
    <lineage>
        <taxon>Bacteria</taxon>
        <taxon>Pseudomonadati</taxon>
        <taxon>Pseudomonadota</taxon>
        <taxon>Gammaproteobacteria</taxon>
        <taxon>Alteromonadales</taxon>
        <taxon>Pseudoalteromonadaceae</taxon>
        <taxon>Pseudoalteromonas</taxon>
    </lineage>
</organism>
<name>A0A7V1GD61_9GAMM</name>
<reference evidence="6" key="1">
    <citation type="journal article" date="2020" name="mSystems">
        <title>Genome- and Community-Level Interaction Insights into Carbon Utilization and Element Cycling Functions of Hydrothermarchaeota in Hydrothermal Sediment.</title>
        <authorList>
            <person name="Zhou Z."/>
            <person name="Liu Y."/>
            <person name="Xu W."/>
            <person name="Pan J."/>
            <person name="Luo Z.H."/>
            <person name="Li M."/>
        </authorList>
    </citation>
    <scope>NUCLEOTIDE SEQUENCE [LARGE SCALE GENOMIC DNA]</scope>
    <source>
        <strain evidence="6">HyVt-346</strain>
    </source>
</reference>
<comment type="caution">
    <text evidence="6">The sequence shown here is derived from an EMBL/GenBank/DDBJ whole genome shotgun (WGS) entry which is preliminary data.</text>
</comment>
<dbReference type="SUPFAM" id="SSF53822">
    <property type="entry name" value="Periplasmic binding protein-like I"/>
    <property type="match status" value="1"/>
</dbReference>
<evidence type="ECO:0000259" key="5">
    <source>
        <dbReference type="Pfam" id="PF13458"/>
    </source>
</evidence>
<feature type="domain" description="Leucine-binding protein" evidence="5">
    <location>
        <begin position="32"/>
        <end position="339"/>
    </location>
</feature>
<dbReference type="InterPro" id="IPR028081">
    <property type="entry name" value="Leu-bd"/>
</dbReference>
<proteinExistence type="inferred from homology"/>
<dbReference type="AlphaFoldDB" id="A0A7V1GD61"/>
<dbReference type="Proteomes" id="UP000886188">
    <property type="component" value="Unassembled WGS sequence"/>
</dbReference>
<accession>A0A7V1GD61</accession>
<dbReference type="EMBL" id="DRGM01000040">
    <property type="protein sequence ID" value="HEA15530.1"/>
    <property type="molecule type" value="Genomic_DNA"/>
</dbReference>
<evidence type="ECO:0000256" key="4">
    <source>
        <dbReference type="ARBA" id="ARBA00022970"/>
    </source>
</evidence>
<protein>
    <submittedName>
        <fullName evidence="6">ABC transporter substrate-binding protein</fullName>
    </submittedName>
</protein>
<dbReference type="PANTHER" id="PTHR47235">
    <property type="entry name" value="BLR6548 PROTEIN"/>
    <property type="match status" value="1"/>
</dbReference>